<feature type="transmembrane region" description="Helical" evidence="1">
    <location>
        <begin position="222"/>
        <end position="247"/>
    </location>
</feature>
<keyword evidence="1" id="KW-0472">Membrane</keyword>
<sequence>MTTDTLQAVRWNTAQKVLFRFIFLYTLFYIFPFPVNYIPYGQYLSHWIGQFWQWLSLWTADHIFHITEELPLNGRGSGDITLAYLQVFVQLLIATAGTIIWSVSDRKREHYNNLFRYQIVFLRYYTAFLLLTYGIIKIIPTQFSNLSLFDLIKTYGDSSPMGLMWNFMEYSDTYTRFSGIAEALGGVLLLFRQTERLGALIGFGVMLNVFLMNMSYDIPVKLLSFHLMFICAIILSAHIKAFLNFFLFNKTAPPEQILPYSSRKKIRIAGYIFKGIFILHFVIPRVINTHEYYTERRDKASLPALYGIYDVKDFIYNGDTIPPLLTDTLRWKRIVIDRRSTGIVKMNDKITPLKNDTDTLKHTLMLASWQDTTKVHSFTYEVRDSLFYATGTYGRDSISITMKKKDLNDFLLINRGFHWINEYPFNR</sequence>
<organism evidence="2 3">
    <name type="scientific">Sinomicrobium pectinilyticum</name>
    <dbReference type="NCBI Taxonomy" id="1084421"/>
    <lineage>
        <taxon>Bacteria</taxon>
        <taxon>Pseudomonadati</taxon>
        <taxon>Bacteroidota</taxon>
        <taxon>Flavobacteriia</taxon>
        <taxon>Flavobacteriales</taxon>
        <taxon>Flavobacteriaceae</taxon>
        <taxon>Sinomicrobium</taxon>
    </lineage>
</organism>
<name>A0A3N0E523_SINP1</name>
<keyword evidence="3" id="KW-1185">Reference proteome</keyword>
<feature type="transmembrane region" description="Helical" evidence="1">
    <location>
        <begin position="17"/>
        <end position="35"/>
    </location>
</feature>
<keyword evidence="1" id="KW-1133">Transmembrane helix</keyword>
<proteinExistence type="predicted"/>
<feature type="transmembrane region" description="Helical" evidence="1">
    <location>
        <begin position="268"/>
        <end position="287"/>
    </location>
</feature>
<evidence type="ECO:0000256" key="1">
    <source>
        <dbReference type="SAM" id="Phobius"/>
    </source>
</evidence>
<feature type="transmembrane region" description="Helical" evidence="1">
    <location>
        <begin position="124"/>
        <end position="143"/>
    </location>
</feature>
<dbReference type="OrthoDB" id="102112at2"/>
<dbReference type="Proteomes" id="UP000267469">
    <property type="component" value="Unassembled WGS sequence"/>
</dbReference>
<comment type="caution">
    <text evidence="2">The sequence shown here is derived from an EMBL/GenBank/DDBJ whole genome shotgun (WGS) entry which is preliminary data.</text>
</comment>
<evidence type="ECO:0008006" key="4">
    <source>
        <dbReference type="Google" id="ProtNLM"/>
    </source>
</evidence>
<reference evidence="2 3" key="1">
    <citation type="submission" date="2018-10" db="EMBL/GenBank/DDBJ databases">
        <title>Sinomicrobium pectinilyticum sp. nov., a pectinase-producing bacterium isolated from alkaline and saline soil, and emended description of the genus Sinomicrobium.</title>
        <authorList>
            <person name="Cheng B."/>
            <person name="Li C."/>
            <person name="Lai Q."/>
            <person name="Du M."/>
            <person name="Shao Z."/>
            <person name="Xu P."/>
            <person name="Yang C."/>
        </authorList>
    </citation>
    <scope>NUCLEOTIDE SEQUENCE [LARGE SCALE GENOMIC DNA]</scope>
    <source>
        <strain evidence="2 3">5DNS001</strain>
    </source>
</reference>
<dbReference type="RefSeq" id="WP_123217067.1">
    <property type="nucleotide sequence ID" value="NZ_RJTM01000108.1"/>
</dbReference>
<keyword evidence="1" id="KW-0812">Transmembrane</keyword>
<protein>
    <recommendedName>
        <fullName evidence="4">DoxX family protein</fullName>
    </recommendedName>
</protein>
<feature type="transmembrane region" description="Helical" evidence="1">
    <location>
        <begin position="82"/>
        <end position="103"/>
    </location>
</feature>
<dbReference type="EMBL" id="RJTM01000108">
    <property type="protein sequence ID" value="RNL82951.1"/>
    <property type="molecule type" value="Genomic_DNA"/>
</dbReference>
<evidence type="ECO:0000313" key="2">
    <source>
        <dbReference type="EMBL" id="RNL82951.1"/>
    </source>
</evidence>
<feature type="transmembrane region" description="Helical" evidence="1">
    <location>
        <begin position="198"/>
        <end position="216"/>
    </location>
</feature>
<evidence type="ECO:0000313" key="3">
    <source>
        <dbReference type="Proteomes" id="UP000267469"/>
    </source>
</evidence>
<gene>
    <name evidence="2" type="ORF">ED312_16215</name>
</gene>
<feature type="transmembrane region" description="Helical" evidence="1">
    <location>
        <begin position="173"/>
        <end position="191"/>
    </location>
</feature>
<dbReference type="AlphaFoldDB" id="A0A3N0E523"/>
<accession>A0A3N0E523</accession>